<evidence type="ECO:0000313" key="1">
    <source>
        <dbReference type="EMBL" id="OGY41891.1"/>
    </source>
</evidence>
<proteinExistence type="predicted"/>
<dbReference type="Proteomes" id="UP000176498">
    <property type="component" value="Unassembled WGS sequence"/>
</dbReference>
<dbReference type="EMBL" id="MHHZ01000012">
    <property type="protein sequence ID" value="OGY41891.1"/>
    <property type="molecule type" value="Genomic_DNA"/>
</dbReference>
<protein>
    <submittedName>
        <fullName evidence="1">Uncharacterized protein</fullName>
    </submittedName>
</protein>
<dbReference type="AlphaFoldDB" id="A0A1G1XPK6"/>
<comment type="caution">
    <text evidence="1">The sequence shown here is derived from an EMBL/GenBank/DDBJ whole genome shotgun (WGS) entry which is preliminary data.</text>
</comment>
<gene>
    <name evidence="1" type="ORF">A2Y82_05570</name>
</gene>
<evidence type="ECO:0000313" key="2">
    <source>
        <dbReference type="Proteomes" id="UP000176498"/>
    </source>
</evidence>
<organism evidence="1 2">
    <name type="scientific">Candidatus Buchananbacteria bacterium RBG_13_36_9</name>
    <dbReference type="NCBI Taxonomy" id="1797530"/>
    <lineage>
        <taxon>Bacteria</taxon>
        <taxon>Candidatus Buchananiibacteriota</taxon>
    </lineage>
</organism>
<sequence length="61" mass="7005">MPRKNPKRPGLKRPQMICELCGNPVDGLYPDPRYKNHSSENQKFCCLECKRKLEGKGGKDD</sequence>
<accession>A0A1G1XPK6</accession>
<reference evidence="1 2" key="1">
    <citation type="journal article" date="2016" name="Nat. Commun.">
        <title>Thousands of microbial genomes shed light on interconnected biogeochemical processes in an aquifer system.</title>
        <authorList>
            <person name="Anantharaman K."/>
            <person name="Brown C.T."/>
            <person name="Hug L.A."/>
            <person name="Sharon I."/>
            <person name="Castelle C.J."/>
            <person name="Probst A.J."/>
            <person name="Thomas B.C."/>
            <person name="Singh A."/>
            <person name="Wilkins M.J."/>
            <person name="Karaoz U."/>
            <person name="Brodie E.L."/>
            <person name="Williams K.H."/>
            <person name="Hubbard S.S."/>
            <person name="Banfield J.F."/>
        </authorList>
    </citation>
    <scope>NUCLEOTIDE SEQUENCE [LARGE SCALE GENOMIC DNA]</scope>
</reference>
<name>A0A1G1XPK6_9BACT</name>